<dbReference type="Proteomes" id="UP001327225">
    <property type="component" value="Chromosome"/>
</dbReference>
<evidence type="ECO:0000313" key="4">
    <source>
        <dbReference type="Proteomes" id="UP001327225"/>
    </source>
</evidence>
<evidence type="ECO:0000313" key="3">
    <source>
        <dbReference type="EMBL" id="WQQ24727.1"/>
    </source>
</evidence>
<proteinExistence type="predicted"/>
<dbReference type="PANTHER" id="PTHR31778:SF2">
    <property type="entry name" value="BUD SITE SELECTION PROTEIN RAX2"/>
    <property type="match status" value="1"/>
</dbReference>
<keyword evidence="4" id="KW-1185">Reference proteome</keyword>
<gene>
    <name evidence="3" type="ORF">SHK19_12195</name>
</gene>
<dbReference type="InterPro" id="IPR024982">
    <property type="entry name" value="Rax2-like_C"/>
</dbReference>
<dbReference type="Pfam" id="PF12768">
    <property type="entry name" value="Rax2"/>
    <property type="match status" value="1"/>
</dbReference>
<reference evidence="4" key="1">
    <citation type="submission" date="2023-12" db="EMBL/GenBank/DDBJ databases">
        <title>Novel species in genus Nocardioides.</title>
        <authorList>
            <person name="Zhou H."/>
        </authorList>
    </citation>
    <scope>NUCLEOTIDE SEQUENCE [LARGE SCALE GENOMIC DNA]</scope>
    <source>
        <strain evidence="4">HM61</strain>
    </source>
</reference>
<dbReference type="EMBL" id="CP141059">
    <property type="protein sequence ID" value="WQQ24727.1"/>
    <property type="molecule type" value="Genomic_DNA"/>
</dbReference>
<organism evidence="3 4">
    <name type="scientific">Nocardioides bizhenqiangii</name>
    <dbReference type="NCBI Taxonomy" id="3095076"/>
    <lineage>
        <taxon>Bacteria</taxon>
        <taxon>Bacillati</taxon>
        <taxon>Actinomycetota</taxon>
        <taxon>Actinomycetes</taxon>
        <taxon>Propionibacteriales</taxon>
        <taxon>Nocardioidaceae</taxon>
        <taxon>Nocardioides</taxon>
    </lineage>
</organism>
<feature type="chain" id="PRO_5046567029" description="Rax2-like C-terminal domain-containing protein" evidence="1">
    <location>
        <begin position="34"/>
        <end position="383"/>
    </location>
</feature>
<dbReference type="RefSeq" id="WP_322455233.1">
    <property type="nucleotide sequence ID" value="NZ_CP141059.1"/>
</dbReference>
<feature type="domain" description="Rax2-like C-terminal" evidence="2">
    <location>
        <begin position="94"/>
        <end position="219"/>
    </location>
</feature>
<evidence type="ECO:0000259" key="2">
    <source>
        <dbReference type="Pfam" id="PF12768"/>
    </source>
</evidence>
<evidence type="ECO:0000256" key="1">
    <source>
        <dbReference type="SAM" id="SignalP"/>
    </source>
</evidence>
<dbReference type="SUPFAM" id="SSF50998">
    <property type="entry name" value="Quinoprotein alcohol dehydrogenase-like"/>
    <property type="match status" value="1"/>
</dbReference>
<accession>A0ABZ0ZJU5</accession>
<feature type="signal peptide" evidence="1">
    <location>
        <begin position="1"/>
        <end position="33"/>
    </location>
</feature>
<keyword evidence="1" id="KW-0732">Signal</keyword>
<sequence>MATMTRARLRTLAGAFTAGLLALSMGLQISAHASVSPTPTKTVGLSGAAVYDLTVLDSGRVILGGLFSAVGPLARSNVGAILPTGKADPGFAPTTNGEVRAVAASEDGTRVFIGGTFTEVNGVPRQNLAAVDAVTGALITDWQADTTGTVPTVKSFAVDGNRLYVGGKFTGIDGTTKQKLAALDIGTGDLVSWNTRVNGNVNEVRVSPDGQTVWAGGTFTKVKGIDRAYFAGIDAVTGAPTAFSRDSWGGYVVTVGVSADGGTVYATTENNTIFAYHPTVSNDPLWESRLKGNTHAMAISPTEIYIGGHFGGFNDPSITRPYLASIDPATGDATSWDPKATGQKSGTWALEIHGDTLHVGGLFTHFDGVQQRLYARFAGTPTP</sequence>
<dbReference type="Gene3D" id="2.130.10.10">
    <property type="entry name" value="YVTN repeat-like/Quinoprotein amine dehydrogenase"/>
    <property type="match status" value="1"/>
</dbReference>
<dbReference type="InterPro" id="IPR015943">
    <property type="entry name" value="WD40/YVTN_repeat-like_dom_sf"/>
</dbReference>
<dbReference type="InterPro" id="IPR011047">
    <property type="entry name" value="Quinoprotein_ADH-like_sf"/>
</dbReference>
<dbReference type="PANTHER" id="PTHR31778">
    <property type="entry name" value="BUD SITE SELECTION PROTEIN RAX2"/>
    <property type="match status" value="1"/>
</dbReference>
<protein>
    <recommendedName>
        <fullName evidence="2">Rax2-like C-terminal domain-containing protein</fullName>
    </recommendedName>
</protein>
<name>A0ABZ0ZJU5_9ACTN</name>